<dbReference type="CDD" id="cd01948">
    <property type="entry name" value="EAL"/>
    <property type="match status" value="1"/>
</dbReference>
<gene>
    <name evidence="2" type="ORF">RY972_06215</name>
</gene>
<dbReference type="SMART" id="SM00052">
    <property type="entry name" value="EAL"/>
    <property type="match status" value="1"/>
</dbReference>
<dbReference type="Gene3D" id="3.20.20.450">
    <property type="entry name" value="EAL domain"/>
    <property type="match status" value="1"/>
</dbReference>
<dbReference type="Proteomes" id="UP001302667">
    <property type="component" value="Chromosome"/>
</dbReference>
<organism evidence="2 3">
    <name type="scientific">Aeromonas allosaccharophila</name>
    <dbReference type="NCBI Taxonomy" id="656"/>
    <lineage>
        <taxon>Bacteria</taxon>
        <taxon>Pseudomonadati</taxon>
        <taxon>Pseudomonadota</taxon>
        <taxon>Gammaproteobacteria</taxon>
        <taxon>Aeromonadales</taxon>
        <taxon>Aeromonadaceae</taxon>
        <taxon>Aeromonas</taxon>
    </lineage>
</organism>
<dbReference type="PANTHER" id="PTHR33121">
    <property type="entry name" value="CYCLIC DI-GMP PHOSPHODIESTERASE PDEF"/>
    <property type="match status" value="1"/>
</dbReference>
<keyword evidence="3" id="KW-1185">Reference proteome</keyword>
<evidence type="ECO:0000313" key="2">
    <source>
        <dbReference type="EMBL" id="WOE67658.1"/>
    </source>
</evidence>
<proteinExistence type="predicted"/>
<dbReference type="PROSITE" id="PS50883">
    <property type="entry name" value="EAL"/>
    <property type="match status" value="1"/>
</dbReference>
<dbReference type="RefSeq" id="WP_317103697.1">
    <property type="nucleotide sequence ID" value="NZ_CP136584.1"/>
</dbReference>
<accession>A0ABZ0FE65</accession>
<sequence>MFAFKEEFPVSDVASQATVEIAVPFYQPIVDRDRGVIGFEVLARRWDPQQQCYRSIDFPSLSEDESLHLDIVMLRSILRDLPALAKGGPYMLSINLNPVLGSATYQNLLLLVLLQARKLDIAIWFEVVEYAPLHSQHRALIEVLRSHGAHIACDDFGTQECNFQRVMAQPYEIIKLDRSLLLQATKSSHALRMLTGLVEYLQRLGMKVVCEGVENQTHIEIADRLGCDYQQGYAYAMPAPLSRRA</sequence>
<name>A0ABZ0FE65_9GAMM</name>
<dbReference type="EMBL" id="CP136584">
    <property type="protein sequence ID" value="WOE67658.1"/>
    <property type="molecule type" value="Genomic_DNA"/>
</dbReference>
<dbReference type="Pfam" id="PF00563">
    <property type="entry name" value="EAL"/>
    <property type="match status" value="1"/>
</dbReference>
<protein>
    <submittedName>
        <fullName evidence="2">EAL domain-containing protein</fullName>
    </submittedName>
</protein>
<dbReference type="PANTHER" id="PTHR33121:SF79">
    <property type="entry name" value="CYCLIC DI-GMP PHOSPHODIESTERASE PDED-RELATED"/>
    <property type="match status" value="1"/>
</dbReference>
<evidence type="ECO:0000313" key="3">
    <source>
        <dbReference type="Proteomes" id="UP001302667"/>
    </source>
</evidence>
<dbReference type="InterPro" id="IPR050706">
    <property type="entry name" value="Cyclic-di-GMP_PDE-like"/>
</dbReference>
<reference evidence="2 3" key="1">
    <citation type="submission" date="2023-10" db="EMBL/GenBank/DDBJ databases">
        <title>Genome analysis of psychrotrophic aerobic bacterium Aeromonas allosaccharophila BIM B-1809 isolated from infected fish.</title>
        <authorList>
            <person name="Leanovich S.I."/>
            <person name="Sidarenka A.V."/>
            <person name="Akhremchuk A.E."/>
            <person name="Sikolenko M.A."/>
            <person name="Valentovich L.N."/>
        </authorList>
    </citation>
    <scope>NUCLEOTIDE SEQUENCE [LARGE SCALE GENOMIC DNA]</scope>
    <source>
        <strain evidence="2 3">BIM B-1809</strain>
    </source>
</reference>
<evidence type="ECO:0000259" key="1">
    <source>
        <dbReference type="PROSITE" id="PS50883"/>
    </source>
</evidence>
<feature type="domain" description="EAL" evidence="1">
    <location>
        <begin position="3"/>
        <end position="245"/>
    </location>
</feature>
<dbReference type="InterPro" id="IPR035919">
    <property type="entry name" value="EAL_sf"/>
</dbReference>
<dbReference type="SUPFAM" id="SSF141868">
    <property type="entry name" value="EAL domain-like"/>
    <property type="match status" value="1"/>
</dbReference>
<dbReference type="InterPro" id="IPR001633">
    <property type="entry name" value="EAL_dom"/>
</dbReference>